<dbReference type="PANTHER" id="PTHR11851:SF49">
    <property type="entry name" value="MITOCHONDRIAL-PROCESSING PEPTIDASE SUBUNIT ALPHA"/>
    <property type="match status" value="1"/>
</dbReference>
<dbReference type="InterPro" id="IPR011249">
    <property type="entry name" value="Metalloenz_LuxS/M16"/>
</dbReference>
<dbReference type="Gene3D" id="3.30.830.10">
    <property type="entry name" value="Metalloenzyme, LuxS/M16 peptidase-like"/>
    <property type="match status" value="2"/>
</dbReference>
<gene>
    <name evidence="4" type="ORF">UFOPK2602_01107</name>
    <name evidence="5" type="ORF">UFOPK2806_01126</name>
    <name evidence="6" type="ORF">UFOPK3417_02052</name>
    <name evidence="7" type="ORF">UFOPK4306_00268</name>
</gene>
<dbReference type="EMBL" id="CAFBQP010000007">
    <property type="protein sequence ID" value="CAB5053916.1"/>
    <property type="molecule type" value="Genomic_DNA"/>
</dbReference>
<feature type="domain" description="Peptidase M16 C-terminal" evidence="3">
    <location>
        <begin position="185"/>
        <end position="357"/>
    </location>
</feature>
<dbReference type="Pfam" id="PF00675">
    <property type="entry name" value="Peptidase_M16"/>
    <property type="match status" value="1"/>
</dbReference>
<feature type="domain" description="Peptidase M16 N-terminal" evidence="2">
    <location>
        <begin position="32"/>
        <end position="178"/>
    </location>
</feature>
<dbReference type="GO" id="GO:0046872">
    <property type="term" value="F:metal ion binding"/>
    <property type="evidence" value="ECO:0007669"/>
    <property type="project" value="InterPro"/>
</dbReference>
<dbReference type="InterPro" id="IPR007863">
    <property type="entry name" value="Peptidase_M16_C"/>
</dbReference>
<dbReference type="InterPro" id="IPR001431">
    <property type="entry name" value="Pept_M16_Zn_BS"/>
</dbReference>
<dbReference type="GO" id="GO:0006508">
    <property type="term" value="P:proteolysis"/>
    <property type="evidence" value="ECO:0007669"/>
    <property type="project" value="InterPro"/>
</dbReference>
<dbReference type="GO" id="GO:0004222">
    <property type="term" value="F:metalloendopeptidase activity"/>
    <property type="evidence" value="ECO:0007669"/>
    <property type="project" value="InterPro"/>
</dbReference>
<evidence type="ECO:0000313" key="6">
    <source>
        <dbReference type="EMBL" id="CAB4886539.1"/>
    </source>
</evidence>
<dbReference type="PROSITE" id="PS00143">
    <property type="entry name" value="INSULINASE"/>
    <property type="match status" value="1"/>
</dbReference>
<protein>
    <submittedName>
        <fullName evidence="4">Unannotated protein</fullName>
    </submittedName>
</protein>
<reference evidence="4" key="1">
    <citation type="submission" date="2020-05" db="EMBL/GenBank/DDBJ databases">
        <authorList>
            <person name="Chiriac C."/>
            <person name="Salcher M."/>
            <person name="Ghai R."/>
            <person name="Kavagutti S V."/>
        </authorList>
    </citation>
    <scope>NUCLEOTIDE SEQUENCE</scope>
</reference>
<dbReference type="PANTHER" id="PTHR11851">
    <property type="entry name" value="METALLOPROTEASE"/>
    <property type="match status" value="1"/>
</dbReference>
<proteinExistence type="inferred from homology"/>
<accession>A0A6J6QMN5</accession>
<dbReference type="EMBL" id="CAEZYY010000012">
    <property type="protein sequence ID" value="CAB4752959.1"/>
    <property type="molecule type" value="Genomic_DNA"/>
</dbReference>
<organism evidence="4">
    <name type="scientific">freshwater metagenome</name>
    <dbReference type="NCBI Taxonomy" id="449393"/>
    <lineage>
        <taxon>unclassified sequences</taxon>
        <taxon>metagenomes</taxon>
        <taxon>ecological metagenomes</taxon>
    </lineage>
</organism>
<comment type="similarity">
    <text evidence="1">Belongs to the peptidase M16 family.</text>
</comment>
<evidence type="ECO:0000313" key="4">
    <source>
        <dbReference type="EMBL" id="CAB4710168.1"/>
    </source>
</evidence>
<dbReference type="InterPro" id="IPR050361">
    <property type="entry name" value="MPP/UQCRC_Complex"/>
</dbReference>
<sequence>METAAVAAAAGTVVGAIADPAISLTTLSSGLRIVSEHVPGALSVSAGVWVGVGARDEPQAICGVSHFLEHLLFKGTHRRSAREIATTVDRVGGDMNAFTAKEFTAYVCRVPAAHVELSLDVLGDVITMPALRDADVESERQVILEELAMDEDTPDDTAYRLFSAALFPQHPLGRETAGEVDTVRSIKPDDVRDFFGLNYRAGNMVLALAGPVGHADVVAFAEQHFGALSAGKAEFERERPSDAVEAVAGEQRDCEQVHLLVGCRALERTDPGREALDMVMHALGGGPSSRLFQTIREERGLTYSTYASASAYADAGLVGAYAATNPETAAEVLGLLEAEINAVIRDGITDDELAIAKGYLTGAFAMGFEGTGSRSERLGSSFTNYGHIRPVDEQVARWQAVSLADTRNVIERVFVNPRVRCAVGPVDLKSLLA</sequence>
<dbReference type="SUPFAM" id="SSF63411">
    <property type="entry name" value="LuxS/MPP-like metallohydrolase"/>
    <property type="match status" value="2"/>
</dbReference>
<name>A0A6J6QMN5_9ZZZZ</name>
<evidence type="ECO:0000259" key="3">
    <source>
        <dbReference type="Pfam" id="PF05193"/>
    </source>
</evidence>
<dbReference type="EMBL" id="CAEZXX010000067">
    <property type="protein sequence ID" value="CAB4710168.1"/>
    <property type="molecule type" value="Genomic_DNA"/>
</dbReference>
<dbReference type="AlphaFoldDB" id="A0A6J6QMN5"/>
<evidence type="ECO:0000313" key="5">
    <source>
        <dbReference type="EMBL" id="CAB4752959.1"/>
    </source>
</evidence>
<dbReference type="Pfam" id="PF05193">
    <property type="entry name" value="Peptidase_M16_C"/>
    <property type="match status" value="1"/>
</dbReference>
<evidence type="ECO:0000256" key="1">
    <source>
        <dbReference type="ARBA" id="ARBA00007261"/>
    </source>
</evidence>
<evidence type="ECO:0000259" key="2">
    <source>
        <dbReference type="Pfam" id="PF00675"/>
    </source>
</evidence>
<evidence type="ECO:0000313" key="7">
    <source>
        <dbReference type="EMBL" id="CAB5053916.1"/>
    </source>
</evidence>
<dbReference type="EMBL" id="CAFBLR010000293">
    <property type="protein sequence ID" value="CAB4886539.1"/>
    <property type="molecule type" value="Genomic_DNA"/>
</dbReference>
<dbReference type="InterPro" id="IPR011765">
    <property type="entry name" value="Pept_M16_N"/>
</dbReference>